<accession>A0ABT0YUN0</accession>
<organism evidence="2 3">
    <name type="scientific">Caldimonas mangrovi</name>
    <dbReference type="NCBI Taxonomy" id="2944811"/>
    <lineage>
        <taxon>Bacteria</taxon>
        <taxon>Pseudomonadati</taxon>
        <taxon>Pseudomonadota</taxon>
        <taxon>Betaproteobacteria</taxon>
        <taxon>Burkholderiales</taxon>
        <taxon>Sphaerotilaceae</taxon>
        <taxon>Caldimonas</taxon>
    </lineage>
</organism>
<evidence type="ECO:0000259" key="1">
    <source>
        <dbReference type="Pfam" id="PF01425"/>
    </source>
</evidence>
<evidence type="ECO:0000313" key="2">
    <source>
        <dbReference type="EMBL" id="MCM5682455.1"/>
    </source>
</evidence>
<dbReference type="Proteomes" id="UP001165541">
    <property type="component" value="Unassembled WGS sequence"/>
</dbReference>
<keyword evidence="2" id="KW-0378">Hydrolase</keyword>
<dbReference type="InterPro" id="IPR052739">
    <property type="entry name" value="FAAH2"/>
</dbReference>
<dbReference type="GO" id="GO:0004040">
    <property type="term" value="F:amidase activity"/>
    <property type="evidence" value="ECO:0007669"/>
    <property type="project" value="UniProtKB-EC"/>
</dbReference>
<sequence>MSNGPTAGQQLAALRQHRTTSAALVDDAIARIEAGASLNAVVVRDFERARRDARAADARRAAGEDAPLLGLPVTVKECFDVAGLPTTWGLPGAHAAAAADAVVVQRLRAAGAVLLGKTNIATMLADWQSSNPVYGTTSNPWNPQRTPGGSSGGGAAAIAARLSALDIGSDLAGSLRLPAAFCGVCSHRPSHGLVPLRGSAPPTAPRSPLVPVIDLATAGPIARSAEDLSLALGVVAGPDAADAVAWRLALPPPRHRVWREHRVLVLDTHPLYPTARDITQAVDRVAQALQAEGCRVSRDLRAVPDLADLSRTFQGLLMSFIGADMPEDRYREAVRRADSGDATTRGLAMSHRDWVWLDRHRAQLAAAWHRTFVEWDVVLCPAAPVTAFVHDDRPMEQRSIDVDGQTLPYGSLSCWAGISQPAGLPVTTVPVGLDRDGLPIGLQVIGPRLEDRTPLAFAAGLQARVQMPGPPPLAGVAAASAPA</sequence>
<dbReference type="PANTHER" id="PTHR43372">
    <property type="entry name" value="FATTY-ACID AMIDE HYDROLASE"/>
    <property type="match status" value="1"/>
</dbReference>
<keyword evidence="3" id="KW-1185">Reference proteome</keyword>
<name>A0ABT0YUN0_9BURK</name>
<reference evidence="2" key="1">
    <citation type="submission" date="2022-05" db="EMBL/GenBank/DDBJ databases">
        <title>Schlegelella sp. nov., isolated from mangrove soil.</title>
        <authorList>
            <person name="Liu Y."/>
            <person name="Ge X."/>
            <person name="Liu W."/>
        </authorList>
    </citation>
    <scope>NUCLEOTIDE SEQUENCE</scope>
    <source>
        <strain evidence="2">S2-27</strain>
    </source>
</reference>
<dbReference type="InterPro" id="IPR036928">
    <property type="entry name" value="AS_sf"/>
</dbReference>
<proteinExistence type="predicted"/>
<dbReference type="NCBIfam" id="NF004816">
    <property type="entry name" value="PRK06170.1"/>
    <property type="match status" value="1"/>
</dbReference>
<dbReference type="RefSeq" id="WP_251780932.1">
    <property type="nucleotide sequence ID" value="NZ_JAMKFE010000019.1"/>
</dbReference>
<protein>
    <submittedName>
        <fullName evidence="2">Amidase</fullName>
        <ecNumber evidence="2">3.5.1.4</ecNumber>
    </submittedName>
</protein>
<feature type="domain" description="Amidase" evidence="1">
    <location>
        <begin position="24"/>
        <end position="453"/>
    </location>
</feature>
<dbReference type="Gene3D" id="3.90.1300.10">
    <property type="entry name" value="Amidase signature (AS) domain"/>
    <property type="match status" value="1"/>
</dbReference>
<gene>
    <name evidence="2" type="ORF">M8A51_23245</name>
</gene>
<evidence type="ECO:0000313" key="3">
    <source>
        <dbReference type="Proteomes" id="UP001165541"/>
    </source>
</evidence>
<dbReference type="EC" id="3.5.1.4" evidence="2"/>
<dbReference type="SUPFAM" id="SSF75304">
    <property type="entry name" value="Amidase signature (AS) enzymes"/>
    <property type="match status" value="1"/>
</dbReference>
<dbReference type="EMBL" id="JAMKFE010000019">
    <property type="protein sequence ID" value="MCM5682455.1"/>
    <property type="molecule type" value="Genomic_DNA"/>
</dbReference>
<dbReference type="Pfam" id="PF01425">
    <property type="entry name" value="Amidase"/>
    <property type="match status" value="1"/>
</dbReference>
<comment type="caution">
    <text evidence="2">The sequence shown here is derived from an EMBL/GenBank/DDBJ whole genome shotgun (WGS) entry which is preliminary data.</text>
</comment>
<dbReference type="PANTHER" id="PTHR43372:SF4">
    <property type="entry name" value="FATTY-ACID AMIDE HYDROLASE 2"/>
    <property type="match status" value="1"/>
</dbReference>
<dbReference type="InterPro" id="IPR023631">
    <property type="entry name" value="Amidase_dom"/>
</dbReference>